<dbReference type="RefSeq" id="WP_151005652.1">
    <property type="nucleotide sequence ID" value="NZ_BPQY01000685.1"/>
</dbReference>
<reference evidence="1 2" key="1">
    <citation type="submission" date="2019-09" db="EMBL/GenBank/DDBJ databases">
        <title>YIM 48816 draft genome.</title>
        <authorList>
            <person name="Jiang L."/>
        </authorList>
    </citation>
    <scope>NUCLEOTIDE SEQUENCE [LARGE SCALE GENOMIC DNA]</scope>
    <source>
        <strain evidence="1 2">YIM 48816</strain>
    </source>
</reference>
<gene>
    <name evidence="1" type="ORF">F6X53_31095</name>
</gene>
<dbReference type="EMBL" id="VZZK01000077">
    <property type="protein sequence ID" value="KAB1069291.1"/>
    <property type="molecule type" value="Genomic_DNA"/>
</dbReference>
<dbReference type="OrthoDB" id="7996687at2"/>
<dbReference type="AlphaFoldDB" id="A0A6L3SNK5"/>
<comment type="caution">
    <text evidence="1">The sequence shown here is derived from an EMBL/GenBank/DDBJ whole genome shotgun (WGS) entry which is preliminary data.</text>
</comment>
<evidence type="ECO:0000313" key="1">
    <source>
        <dbReference type="EMBL" id="KAB1069291.1"/>
    </source>
</evidence>
<name>A0A6L3SNK5_9HYPH</name>
<proteinExistence type="predicted"/>
<protein>
    <submittedName>
        <fullName evidence="1">Uncharacterized protein</fullName>
    </submittedName>
</protein>
<dbReference type="Proteomes" id="UP000474159">
    <property type="component" value="Unassembled WGS sequence"/>
</dbReference>
<accession>A0A6L3SNK5</accession>
<sequence length="88" mass="9752">MFRLHLRPYLAAGLALYGSVLAREARAESRPYPTNTTVACAFDPVCIDQAGPGGLDRDVRPFEGSLGRPCGWRWRPTPSGTRKVRVCY</sequence>
<evidence type="ECO:0000313" key="2">
    <source>
        <dbReference type="Proteomes" id="UP000474159"/>
    </source>
</evidence>
<organism evidence="1 2">
    <name type="scientific">Methylobacterium soli</name>
    <dbReference type="NCBI Taxonomy" id="553447"/>
    <lineage>
        <taxon>Bacteria</taxon>
        <taxon>Pseudomonadati</taxon>
        <taxon>Pseudomonadota</taxon>
        <taxon>Alphaproteobacteria</taxon>
        <taxon>Hyphomicrobiales</taxon>
        <taxon>Methylobacteriaceae</taxon>
        <taxon>Methylobacterium</taxon>
    </lineage>
</organism>
<keyword evidence="2" id="KW-1185">Reference proteome</keyword>